<evidence type="ECO:0000313" key="2">
    <source>
        <dbReference type="Proteomes" id="UP000319783"/>
    </source>
</evidence>
<dbReference type="AlphaFoldDB" id="A0A533QB67"/>
<dbReference type="EMBL" id="SULG01000041">
    <property type="protein sequence ID" value="TLD41639.1"/>
    <property type="molecule type" value="Genomic_DNA"/>
</dbReference>
<gene>
    <name evidence="1" type="ORF">JETT_2126</name>
</gene>
<organism evidence="1 2">
    <name type="scientific">Candidatus Jettenia ecosi</name>
    <dbReference type="NCBI Taxonomy" id="2494326"/>
    <lineage>
        <taxon>Bacteria</taxon>
        <taxon>Pseudomonadati</taxon>
        <taxon>Planctomycetota</taxon>
        <taxon>Candidatus Brocadiia</taxon>
        <taxon>Candidatus Brocadiales</taxon>
        <taxon>Candidatus Brocadiaceae</taxon>
        <taxon>Candidatus Jettenia</taxon>
    </lineage>
</organism>
<protein>
    <submittedName>
        <fullName evidence="1">Uncharacterized protein</fullName>
    </submittedName>
</protein>
<evidence type="ECO:0000313" key="1">
    <source>
        <dbReference type="EMBL" id="TLD41639.1"/>
    </source>
</evidence>
<proteinExistence type="predicted"/>
<name>A0A533QB67_9BACT</name>
<comment type="caution">
    <text evidence="1">The sequence shown here is derived from an EMBL/GenBank/DDBJ whole genome shotgun (WGS) entry which is preliminary data.</text>
</comment>
<accession>A0A533QB67</accession>
<sequence>MGHKGMTIGLWNFRDTKQCTILSNMLAIPFLGKVGGYTIDRHK</sequence>
<dbReference type="Proteomes" id="UP000319783">
    <property type="component" value="Unassembled WGS sequence"/>
</dbReference>
<reference evidence="1 2" key="1">
    <citation type="submission" date="2019-04" db="EMBL/GenBank/DDBJ databases">
        <title>Genome of a novel bacterium Candidatus Jettenia ecosi reconstructed from metagenome of an anammox bioreactor.</title>
        <authorList>
            <person name="Mardanov A.V."/>
            <person name="Beletsky A.V."/>
            <person name="Ravin N.V."/>
            <person name="Botchkova E.A."/>
            <person name="Litti Y.V."/>
            <person name="Nozhevnikova A.N."/>
        </authorList>
    </citation>
    <scope>NUCLEOTIDE SEQUENCE [LARGE SCALE GENOMIC DNA]</scope>
    <source>
        <strain evidence="1">J2</strain>
    </source>
</reference>